<comment type="caution">
    <text evidence="2">The sequence shown here is derived from an EMBL/GenBank/DDBJ whole genome shotgun (WGS) entry which is preliminary data.</text>
</comment>
<sequence>MRLKLKFEYFKSFFGILFYYFNKIIRSFIYRHFDSLLLEKIHEKLKKEDNLKTIKYPMEIVKDGLYRDIIT</sequence>
<dbReference type="Proteomes" id="UP001144110">
    <property type="component" value="Unassembled WGS sequence"/>
</dbReference>
<dbReference type="AlphaFoldDB" id="A0AAE3TF89"/>
<protein>
    <submittedName>
        <fullName evidence="2">Uncharacterized protein</fullName>
    </submittedName>
</protein>
<dbReference type="EMBL" id="JAPHEG010000004">
    <property type="protein sequence ID" value="MDF2953877.1"/>
    <property type="molecule type" value="Genomic_DNA"/>
</dbReference>
<keyword evidence="1" id="KW-1133">Transmembrane helix</keyword>
<reference evidence="2" key="1">
    <citation type="submission" date="2022-11" db="EMBL/GenBank/DDBJ databases">
        <title>Candidatus Alkanophaga archaea from heated hydrothermal vent sediment oxidize petroleum alkanes.</title>
        <authorList>
            <person name="Zehnle H."/>
            <person name="Laso-Perez R."/>
            <person name="Lipp J."/>
            <person name="Teske A."/>
            <person name="Wegener G."/>
        </authorList>
    </citation>
    <scope>NUCLEOTIDE SEQUENCE</scope>
    <source>
        <strain evidence="2">MCA70</strain>
    </source>
</reference>
<evidence type="ECO:0000313" key="3">
    <source>
        <dbReference type="Proteomes" id="UP001144110"/>
    </source>
</evidence>
<organism evidence="2 3">
    <name type="scientific">Candidatus Thermodesulfobacterium syntrophicum</name>
    <dbReference type="NCBI Taxonomy" id="3060442"/>
    <lineage>
        <taxon>Bacteria</taxon>
        <taxon>Pseudomonadati</taxon>
        <taxon>Thermodesulfobacteriota</taxon>
        <taxon>Thermodesulfobacteria</taxon>
        <taxon>Thermodesulfobacteriales</taxon>
        <taxon>Thermodesulfobacteriaceae</taxon>
        <taxon>Thermodesulfobacterium</taxon>
    </lineage>
</organism>
<proteinExistence type="predicted"/>
<name>A0AAE3TF89_9BACT</name>
<gene>
    <name evidence="2" type="ORF">OD816_001122</name>
</gene>
<keyword evidence="1" id="KW-0472">Membrane</keyword>
<evidence type="ECO:0000256" key="1">
    <source>
        <dbReference type="SAM" id="Phobius"/>
    </source>
</evidence>
<evidence type="ECO:0000313" key="2">
    <source>
        <dbReference type="EMBL" id="MDF2953877.1"/>
    </source>
</evidence>
<accession>A0AAE3TF89</accession>
<feature type="transmembrane region" description="Helical" evidence="1">
    <location>
        <begin position="12"/>
        <end position="30"/>
    </location>
</feature>
<keyword evidence="1" id="KW-0812">Transmembrane</keyword>